<dbReference type="Proteomes" id="UP000887013">
    <property type="component" value="Unassembled WGS sequence"/>
</dbReference>
<evidence type="ECO:0000313" key="1">
    <source>
        <dbReference type="EMBL" id="GFT19391.1"/>
    </source>
</evidence>
<evidence type="ECO:0000313" key="2">
    <source>
        <dbReference type="Proteomes" id="UP000887013"/>
    </source>
</evidence>
<proteinExistence type="predicted"/>
<organism evidence="1 2">
    <name type="scientific">Nephila pilipes</name>
    <name type="common">Giant wood spider</name>
    <name type="synonym">Nephila maculata</name>
    <dbReference type="NCBI Taxonomy" id="299642"/>
    <lineage>
        <taxon>Eukaryota</taxon>
        <taxon>Metazoa</taxon>
        <taxon>Ecdysozoa</taxon>
        <taxon>Arthropoda</taxon>
        <taxon>Chelicerata</taxon>
        <taxon>Arachnida</taxon>
        <taxon>Araneae</taxon>
        <taxon>Araneomorphae</taxon>
        <taxon>Entelegynae</taxon>
        <taxon>Araneoidea</taxon>
        <taxon>Nephilidae</taxon>
        <taxon>Nephila</taxon>
    </lineage>
</organism>
<keyword evidence="2" id="KW-1185">Reference proteome</keyword>
<accession>A0A8X6NLS2</accession>
<dbReference type="AlphaFoldDB" id="A0A8X6NLS2"/>
<reference evidence="1" key="1">
    <citation type="submission" date="2020-08" db="EMBL/GenBank/DDBJ databases">
        <title>Multicomponent nature underlies the extraordinary mechanical properties of spider dragline silk.</title>
        <authorList>
            <person name="Kono N."/>
            <person name="Nakamura H."/>
            <person name="Mori M."/>
            <person name="Yoshida Y."/>
            <person name="Ohtoshi R."/>
            <person name="Malay A.D."/>
            <person name="Moran D.A.P."/>
            <person name="Tomita M."/>
            <person name="Numata K."/>
            <person name="Arakawa K."/>
        </authorList>
    </citation>
    <scope>NUCLEOTIDE SEQUENCE</scope>
</reference>
<name>A0A8X6NLS2_NEPPI</name>
<sequence>MEEYLIFAFDLITPKEFECPLMACEWRDGVVRRLDEEVLYTTDDSTCVKIIARSPVGGELSLEGGKIRFALSFVLY</sequence>
<protein>
    <submittedName>
        <fullName evidence="1">Uncharacterized protein</fullName>
    </submittedName>
</protein>
<dbReference type="EMBL" id="BMAW01010566">
    <property type="protein sequence ID" value="GFT19391.1"/>
    <property type="molecule type" value="Genomic_DNA"/>
</dbReference>
<comment type="caution">
    <text evidence="1">The sequence shown here is derived from an EMBL/GenBank/DDBJ whole genome shotgun (WGS) entry which is preliminary data.</text>
</comment>
<gene>
    <name evidence="1" type="ORF">NPIL_29131</name>
</gene>